<evidence type="ECO:0000256" key="2">
    <source>
        <dbReference type="ARBA" id="ARBA00022989"/>
    </source>
</evidence>
<keyword evidence="7" id="KW-1185">Reference proteome</keyword>
<feature type="transmembrane region" description="Helical" evidence="4">
    <location>
        <begin position="306"/>
        <end position="327"/>
    </location>
</feature>
<feature type="transmembrane region" description="Helical" evidence="4">
    <location>
        <begin position="90"/>
        <end position="108"/>
    </location>
</feature>
<feature type="transmembrane region" description="Helical" evidence="4">
    <location>
        <begin position="282"/>
        <end position="300"/>
    </location>
</feature>
<reference evidence="6 7" key="1">
    <citation type="submission" date="2021-08" db="EMBL/GenBank/DDBJ databases">
        <authorList>
            <person name="Peeters C."/>
        </authorList>
    </citation>
    <scope>NUCLEOTIDE SEQUENCE [LARGE SCALE GENOMIC DNA]</scope>
    <source>
        <strain evidence="6 7">LMG 32289</strain>
    </source>
</reference>
<accession>A0ABN7ZL09</accession>
<evidence type="ECO:0000256" key="1">
    <source>
        <dbReference type="ARBA" id="ARBA00022692"/>
    </source>
</evidence>
<feature type="domain" description="Major facilitator superfamily (MFS) profile" evidence="5">
    <location>
        <begin position="158"/>
        <end position="388"/>
    </location>
</feature>
<dbReference type="Pfam" id="PF06779">
    <property type="entry name" value="MFS_4"/>
    <property type="match status" value="1"/>
</dbReference>
<feature type="transmembrane region" description="Helical" evidence="4">
    <location>
        <begin position="21"/>
        <end position="42"/>
    </location>
</feature>
<evidence type="ECO:0000313" key="6">
    <source>
        <dbReference type="EMBL" id="CAG9184692.1"/>
    </source>
</evidence>
<dbReference type="RefSeq" id="WP_223994445.1">
    <property type="nucleotide sequence ID" value="NZ_CAJZAG010000013.1"/>
</dbReference>
<dbReference type="PANTHER" id="PTHR23537:SF1">
    <property type="entry name" value="SUGAR TRANSPORTER"/>
    <property type="match status" value="1"/>
</dbReference>
<evidence type="ECO:0000256" key="4">
    <source>
        <dbReference type="SAM" id="Phobius"/>
    </source>
</evidence>
<keyword evidence="1 4" id="KW-0812">Transmembrane</keyword>
<dbReference type="EMBL" id="CAJZAG010000013">
    <property type="protein sequence ID" value="CAG9184692.1"/>
    <property type="molecule type" value="Genomic_DNA"/>
</dbReference>
<dbReference type="InterPro" id="IPR020846">
    <property type="entry name" value="MFS_dom"/>
</dbReference>
<comment type="caution">
    <text evidence="6">The sequence shown here is derived from an EMBL/GenBank/DDBJ whole genome shotgun (WGS) entry which is preliminary data.</text>
</comment>
<keyword evidence="3 4" id="KW-0472">Membrane</keyword>
<feature type="transmembrane region" description="Helical" evidence="4">
    <location>
        <begin position="253"/>
        <end position="270"/>
    </location>
</feature>
<proteinExistence type="predicted"/>
<dbReference type="Proteomes" id="UP000706525">
    <property type="component" value="Unassembled WGS sequence"/>
</dbReference>
<feature type="transmembrane region" description="Helical" evidence="4">
    <location>
        <begin position="216"/>
        <end position="241"/>
    </location>
</feature>
<dbReference type="InterPro" id="IPR010645">
    <property type="entry name" value="MFS_4"/>
</dbReference>
<feature type="transmembrane region" description="Helical" evidence="4">
    <location>
        <begin position="114"/>
        <end position="135"/>
    </location>
</feature>
<feature type="transmembrane region" description="Helical" evidence="4">
    <location>
        <begin position="175"/>
        <end position="195"/>
    </location>
</feature>
<feature type="transmembrane region" description="Helical" evidence="4">
    <location>
        <begin position="62"/>
        <end position="78"/>
    </location>
</feature>
<dbReference type="PANTHER" id="PTHR23537">
    <property type="match status" value="1"/>
</dbReference>
<keyword evidence="2 4" id="KW-1133">Transmembrane helix</keyword>
<feature type="transmembrane region" description="Helical" evidence="4">
    <location>
        <begin position="368"/>
        <end position="387"/>
    </location>
</feature>
<dbReference type="PROSITE" id="PS50850">
    <property type="entry name" value="MFS"/>
    <property type="match status" value="1"/>
</dbReference>
<dbReference type="SUPFAM" id="SSF103473">
    <property type="entry name" value="MFS general substrate transporter"/>
    <property type="match status" value="1"/>
</dbReference>
<name>A0ABN7ZL09_9BURK</name>
<organism evidence="6 7">
    <name type="scientific">Cupriavidus pampae</name>
    <dbReference type="NCBI Taxonomy" id="659251"/>
    <lineage>
        <taxon>Bacteria</taxon>
        <taxon>Pseudomonadati</taxon>
        <taxon>Pseudomonadota</taxon>
        <taxon>Betaproteobacteria</taxon>
        <taxon>Burkholderiales</taxon>
        <taxon>Burkholderiaceae</taxon>
        <taxon>Cupriavidus</taxon>
    </lineage>
</organism>
<dbReference type="InterPro" id="IPR036259">
    <property type="entry name" value="MFS_trans_sf"/>
</dbReference>
<protein>
    <recommendedName>
        <fullName evidence="5">Major facilitator superfamily (MFS) profile domain-containing protein</fullName>
    </recommendedName>
</protein>
<feature type="transmembrane region" description="Helical" evidence="4">
    <location>
        <begin position="147"/>
        <end position="169"/>
    </location>
</feature>
<evidence type="ECO:0000313" key="7">
    <source>
        <dbReference type="Proteomes" id="UP000706525"/>
    </source>
</evidence>
<gene>
    <name evidence="6" type="ORF">LMG32289_05701</name>
</gene>
<dbReference type="Gene3D" id="1.20.1250.20">
    <property type="entry name" value="MFS general substrate transporter like domains"/>
    <property type="match status" value="1"/>
</dbReference>
<feature type="transmembrane region" description="Helical" evidence="4">
    <location>
        <begin position="339"/>
        <end position="362"/>
    </location>
</feature>
<sequence length="388" mass="39408">MSSLHSTASRPAPSSAAPSQFAATIAAMLALAVAMGFGRFAFTGMYPLMVRDHLLSVDGGSWAASGNYAGYLIGALLASRMPTARAAATARIALVGTVLALLALALPVPAGVVIAIRLIAGVLSAFGLVAAAVWLFSHVGNHRGAPLLFAGVGVGILASAEIIAGGNLAGWSSPVMWIALAVVAAAFVVIAWPALGRDYATSAESPAHNATIPGLVGPWPLIAAYGLAGFGYIVTATYLPLFIRDALGHVDPIHVWAAFGLGAAPSCFVWHAAHERYGTRRALSVNLILQAIGVLLPVLVPSAAGYLGSAVLVGATFVGTTTIALSAARHVAHRVNFNLVAVLTAAYGIGQIAGPLASTVLMGHSHSFTWPLVSAAGALLAATLFCFL</sequence>
<evidence type="ECO:0000256" key="3">
    <source>
        <dbReference type="ARBA" id="ARBA00023136"/>
    </source>
</evidence>
<evidence type="ECO:0000259" key="5">
    <source>
        <dbReference type="PROSITE" id="PS50850"/>
    </source>
</evidence>